<keyword evidence="3" id="KW-1003">Cell membrane</keyword>
<comment type="subcellular location">
    <subcellularLocation>
        <location evidence="1">Cell membrane</location>
        <topology evidence="1">Multi-pass membrane protein</topology>
    </subcellularLocation>
</comment>
<dbReference type="GO" id="GO:0005886">
    <property type="term" value="C:plasma membrane"/>
    <property type="evidence" value="ECO:0007669"/>
    <property type="project" value="UniProtKB-SubCell"/>
</dbReference>
<dbReference type="GO" id="GO:0038023">
    <property type="term" value="F:signaling receptor activity"/>
    <property type="evidence" value="ECO:0007669"/>
    <property type="project" value="InterPro"/>
</dbReference>
<feature type="transmembrane region" description="Helical" evidence="8">
    <location>
        <begin position="423"/>
        <end position="448"/>
    </location>
</feature>
<protein>
    <submittedName>
        <fullName evidence="9">STRA6-like</fullName>
    </submittedName>
</protein>
<dbReference type="InterPro" id="IPR026612">
    <property type="entry name" value="STRA6-like"/>
</dbReference>
<feature type="transmembrane region" description="Helical" evidence="8">
    <location>
        <begin position="107"/>
        <end position="127"/>
    </location>
</feature>
<dbReference type="GO" id="GO:0071939">
    <property type="term" value="P:vitamin A import into cell"/>
    <property type="evidence" value="ECO:0007669"/>
    <property type="project" value="TreeGrafter"/>
</dbReference>
<feature type="transmembrane region" description="Helical" evidence="8">
    <location>
        <begin position="78"/>
        <end position="95"/>
    </location>
</feature>
<dbReference type="GeneID" id="103384133"/>
<evidence type="ECO:0000256" key="6">
    <source>
        <dbReference type="ARBA" id="ARBA00023136"/>
    </source>
</evidence>
<dbReference type="AlphaFoldDB" id="A0A3P8W1C9"/>
<reference evidence="9" key="2">
    <citation type="submission" date="2025-08" db="UniProtKB">
        <authorList>
            <consortium name="Ensembl"/>
        </authorList>
    </citation>
    <scope>IDENTIFICATION</scope>
</reference>
<feature type="transmembrane region" description="Helical" evidence="8">
    <location>
        <begin position="255"/>
        <end position="276"/>
    </location>
</feature>
<sequence length="649" mass="75170">MNGSQELEMSTVLECQSKIPVDLFLHVSLIPAVLIVSVLSFLQIREQPLAIDHHLPFLRGRFAIVVPMDMISSLSNRWSYGFAFGAVSSNVLLLFSERYVPFTVPPWARAIVYLIGALEIGLVYFPFFACLSTPFRGPGAVLGIVYSLAWIIVIVWDTFTCPHGEIFGRYEKIIVQWPCLFSLIFLLGRFVYILVKDIRIRLWKEQEELEDLNKHPNMQHVKRLLRKTPVDSQQLSWFQRRVYLWDPYFKFPNRIIGTAILSIIGLYIMTLADYILSTAIFDQAEMWKNQLEHLVMCNETRALEALIPKLEEFIDVARKCWLATTIFASLNSVAYTFHILACYRKHLRRLWKGQKRFIPEKFHKPRAATSVASIARYSGWQIAFTLWGYLIVHFVHFLFALLFVYVLVLPIQHDKVLQMLSSLGLILLTIGLVVGLVIVQIVLVQIFFLQDKMSPTDKEKPLALNNRKAFHCFNYFFFFYNVVMGFSNCIMRLLCSLIVGTWLVSRIDRTIMQRGYEGMDAGYSTWIGMIFADHYHNNPVMVCFCHLLVTNKLERLTVSAYSTFDNMPSECPVYSKTRRRWMLFYTLLKNPHLIPFRKHHLSSSSLLQMSSSPQSDMVVRAWFMASQTQRGQAMSQMSPEDTVTPEENS</sequence>
<dbReference type="STRING" id="244447.ENSCSEP00000020399"/>
<feature type="transmembrane region" description="Helical" evidence="8">
    <location>
        <begin position="139"/>
        <end position="159"/>
    </location>
</feature>
<dbReference type="GO" id="GO:0034632">
    <property type="term" value="F:retinol transmembrane transporter activity"/>
    <property type="evidence" value="ECO:0007669"/>
    <property type="project" value="InterPro"/>
</dbReference>
<keyword evidence="5 8" id="KW-1133">Transmembrane helix</keyword>
<dbReference type="CTD" id="74152"/>
<keyword evidence="2" id="KW-0813">Transport</keyword>
<feature type="transmembrane region" description="Helical" evidence="8">
    <location>
        <begin position="23"/>
        <end position="42"/>
    </location>
</feature>
<evidence type="ECO:0000256" key="3">
    <source>
        <dbReference type="ARBA" id="ARBA00022475"/>
    </source>
</evidence>
<evidence type="ECO:0000256" key="2">
    <source>
        <dbReference type="ARBA" id="ARBA00022448"/>
    </source>
</evidence>
<dbReference type="OMA" id="RFIYMLV"/>
<accession>A0A3P8W1C9</accession>
<name>A0A3P8W1C9_CYNSE</name>
<dbReference type="PANTHER" id="PTHR21444">
    <property type="entry name" value="COILED-COIL DOMAIN-CONTAINING PROTEIN 180"/>
    <property type="match status" value="1"/>
</dbReference>
<evidence type="ECO:0000256" key="5">
    <source>
        <dbReference type="ARBA" id="ARBA00022989"/>
    </source>
</evidence>
<dbReference type="PANTHER" id="PTHR21444:SF17">
    <property type="entry name" value="STIMULATED BY RETINOIC ACID GENE 6 PROTEIN-LIKE"/>
    <property type="match status" value="1"/>
</dbReference>
<keyword evidence="10" id="KW-1185">Reference proteome</keyword>
<dbReference type="Ensembl" id="ENSCSET00000020652.1">
    <property type="protein sequence ID" value="ENSCSEP00000020399.1"/>
    <property type="gene ID" value="ENSCSEG00000013007.1"/>
</dbReference>
<evidence type="ECO:0000313" key="9">
    <source>
        <dbReference type="Ensembl" id="ENSCSEP00000020399.1"/>
    </source>
</evidence>
<evidence type="ECO:0000256" key="1">
    <source>
        <dbReference type="ARBA" id="ARBA00004651"/>
    </source>
</evidence>
<dbReference type="GeneTree" id="ENSGT00940000153246"/>
<feature type="transmembrane region" description="Helical" evidence="8">
    <location>
        <begin position="174"/>
        <end position="195"/>
    </location>
</feature>
<keyword evidence="6 8" id="KW-0472">Membrane</keyword>
<dbReference type="InParanoid" id="A0A3P8W1C9"/>
<feature type="transmembrane region" description="Helical" evidence="8">
    <location>
        <begin position="477"/>
        <end position="504"/>
    </location>
</feature>
<dbReference type="OrthoDB" id="2376984at2759"/>
<feature type="transmembrane region" description="Helical" evidence="8">
    <location>
        <begin position="386"/>
        <end position="411"/>
    </location>
</feature>
<dbReference type="Pfam" id="PF14752">
    <property type="entry name" value="RBP_receptor"/>
    <property type="match status" value="1"/>
</dbReference>
<feature type="transmembrane region" description="Helical" evidence="8">
    <location>
        <begin position="321"/>
        <end position="343"/>
    </location>
</feature>
<organism evidence="9 10">
    <name type="scientific">Cynoglossus semilaevis</name>
    <name type="common">Tongue sole</name>
    <dbReference type="NCBI Taxonomy" id="244447"/>
    <lineage>
        <taxon>Eukaryota</taxon>
        <taxon>Metazoa</taxon>
        <taxon>Chordata</taxon>
        <taxon>Craniata</taxon>
        <taxon>Vertebrata</taxon>
        <taxon>Euteleostomi</taxon>
        <taxon>Actinopterygii</taxon>
        <taxon>Neopterygii</taxon>
        <taxon>Teleostei</taxon>
        <taxon>Neoteleostei</taxon>
        <taxon>Acanthomorphata</taxon>
        <taxon>Carangaria</taxon>
        <taxon>Pleuronectiformes</taxon>
        <taxon>Pleuronectoidei</taxon>
        <taxon>Cynoglossidae</taxon>
        <taxon>Cynoglossinae</taxon>
        <taxon>Cynoglossus</taxon>
    </lineage>
</organism>
<evidence type="ECO:0000313" key="10">
    <source>
        <dbReference type="Proteomes" id="UP000265120"/>
    </source>
</evidence>
<keyword evidence="7" id="KW-0675">Receptor</keyword>
<keyword evidence="4 8" id="KW-0812">Transmembrane</keyword>
<dbReference type="Proteomes" id="UP000265120">
    <property type="component" value="Chromosome 9"/>
</dbReference>
<dbReference type="KEGG" id="csem:103384133"/>
<evidence type="ECO:0000256" key="7">
    <source>
        <dbReference type="ARBA" id="ARBA00023170"/>
    </source>
</evidence>
<evidence type="ECO:0000256" key="4">
    <source>
        <dbReference type="ARBA" id="ARBA00022692"/>
    </source>
</evidence>
<evidence type="ECO:0000256" key="8">
    <source>
        <dbReference type="SAM" id="Phobius"/>
    </source>
</evidence>
<proteinExistence type="predicted"/>
<reference evidence="9 10" key="1">
    <citation type="journal article" date="2014" name="Nat. Genet.">
        <title>Whole-genome sequence of a flatfish provides insights into ZW sex chromosome evolution and adaptation to a benthic lifestyle.</title>
        <authorList>
            <person name="Chen S."/>
            <person name="Zhang G."/>
            <person name="Shao C."/>
            <person name="Huang Q."/>
            <person name="Liu G."/>
            <person name="Zhang P."/>
            <person name="Song W."/>
            <person name="An N."/>
            <person name="Chalopin D."/>
            <person name="Volff J.N."/>
            <person name="Hong Y."/>
            <person name="Li Q."/>
            <person name="Sha Z."/>
            <person name="Zhou H."/>
            <person name="Xie M."/>
            <person name="Yu Q."/>
            <person name="Liu Y."/>
            <person name="Xiang H."/>
            <person name="Wang N."/>
            <person name="Wu K."/>
            <person name="Yang C."/>
            <person name="Zhou Q."/>
            <person name="Liao X."/>
            <person name="Yang L."/>
            <person name="Hu Q."/>
            <person name="Zhang J."/>
            <person name="Meng L."/>
            <person name="Jin L."/>
            <person name="Tian Y."/>
            <person name="Lian J."/>
            <person name="Yang J."/>
            <person name="Miao G."/>
            <person name="Liu S."/>
            <person name="Liang Z."/>
            <person name="Yan F."/>
            <person name="Li Y."/>
            <person name="Sun B."/>
            <person name="Zhang H."/>
            <person name="Zhang J."/>
            <person name="Zhu Y."/>
            <person name="Du M."/>
            <person name="Zhao Y."/>
            <person name="Schartl M."/>
            <person name="Tang Q."/>
            <person name="Wang J."/>
        </authorList>
    </citation>
    <scope>NUCLEOTIDE SEQUENCE</scope>
</reference>
<reference evidence="9" key="3">
    <citation type="submission" date="2025-09" db="UniProtKB">
        <authorList>
            <consortium name="Ensembl"/>
        </authorList>
    </citation>
    <scope>IDENTIFICATION</scope>
</reference>
<dbReference type="RefSeq" id="XP_008315754.1">
    <property type="nucleotide sequence ID" value="XM_008317532.3"/>
</dbReference>